<dbReference type="OrthoDB" id="1490595at2"/>
<dbReference type="CDD" id="cd02440">
    <property type="entry name" value="AdoMet_MTases"/>
    <property type="match status" value="1"/>
</dbReference>
<keyword evidence="1" id="KW-0808">Transferase</keyword>
<dbReference type="GO" id="GO:0008168">
    <property type="term" value="F:methyltransferase activity"/>
    <property type="evidence" value="ECO:0007669"/>
    <property type="project" value="UniProtKB-KW"/>
</dbReference>
<reference evidence="1 2" key="1">
    <citation type="submission" date="2017-06" db="EMBL/GenBank/DDBJ databases">
        <title>the draft geome sequence of Illustriluteabacillus marina B3227.</title>
        <authorList>
            <person name="He R.-H."/>
            <person name="Du Z.-J."/>
        </authorList>
    </citation>
    <scope>NUCLEOTIDE SEQUENCE [LARGE SCALE GENOMIC DNA]</scope>
    <source>
        <strain evidence="1 2">B3227</strain>
    </source>
</reference>
<comment type="caution">
    <text evidence="1">The sequence shown here is derived from an EMBL/GenBank/DDBJ whole genome shotgun (WGS) entry which is preliminary data.</text>
</comment>
<dbReference type="RefSeq" id="WP_101332727.1">
    <property type="nucleotide sequence ID" value="NZ_PJNH01000004.1"/>
</dbReference>
<proteinExistence type="predicted"/>
<dbReference type="Gene3D" id="3.40.50.150">
    <property type="entry name" value="Vaccinia Virus protein VP39"/>
    <property type="match status" value="1"/>
</dbReference>
<name>A0A2I0QRL0_9BACI</name>
<keyword evidence="1" id="KW-0489">Methyltransferase</keyword>
<dbReference type="SUPFAM" id="SSF53335">
    <property type="entry name" value="S-adenosyl-L-methionine-dependent methyltransferases"/>
    <property type="match status" value="1"/>
</dbReference>
<dbReference type="InterPro" id="IPR029063">
    <property type="entry name" value="SAM-dependent_MTases_sf"/>
</dbReference>
<accession>A0A2I0QRL0</accession>
<protein>
    <submittedName>
        <fullName evidence="1">Class I SAM-dependent methyltransferase</fullName>
    </submittedName>
</protein>
<dbReference type="GO" id="GO:0032259">
    <property type="term" value="P:methylation"/>
    <property type="evidence" value="ECO:0007669"/>
    <property type="project" value="UniProtKB-KW"/>
</dbReference>
<sequence length="250" mass="29413">MNWVKDFYQKQYKWMDSTSEEKDHFELQVERIDTLKSYSNSTNQTILELGAGEGYFAIAAAQAGYNITVIELIPEAVNTIKHLVQKYKVKDKVTVIEGDFYEVKLDRKFDIIFYWDGFGIGEDEDQIRLLSRIKEWMQPSGVVMIDIYTPWYWAKANGERMKLPKIEREYGFNAFNCRMIDTWWPLNQEERKVTQSLRCYSPADLKLLLKEVDLQLITCEPGGSFDYDSWVYIKKAPLHQCMNYLATITL</sequence>
<dbReference type="Gene3D" id="2.20.25.110">
    <property type="entry name" value="S-adenosyl-L-methionine-dependent methyltransferases"/>
    <property type="match status" value="1"/>
</dbReference>
<dbReference type="Proteomes" id="UP000243524">
    <property type="component" value="Unassembled WGS sequence"/>
</dbReference>
<evidence type="ECO:0000313" key="2">
    <source>
        <dbReference type="Proteomes" id="UP000243524"/>
    </source>
</evidence>
<keyword evidence="2" id="KW-1185">Reference proteome</keyword>
<dbReference type="EMBL" id="PJNH01000004">
    <property type="protein sequence ID" value="PKR76977.1"/>
    <property type="molecule type" value="Genomic_DNA"/>
</dbReference>
<evidence type="ECO:0000313" key="1">
    <source>
        <dbReference type="EMBL" id="PKR76977.1"/>
    </source>
</evidence>
<gene>
    <name evidence="1" type="ORF">CEY16_14325</name>
</gene>
<dbReference type="AlphaFoldDB" id="A0A2I0QRL0"/>
<dbReference type="Pfam" id="PF13489">
    <property type="entry name" value="Methyltransf_23"/>
    <property type="match status" value="1"/>
</dbReference>
<organism evidence="1 2">
    <name type="scientific">Halalkalibacillus sediminis</name>
    <dbReference type="NCBI Taxonomy" id="2018042"/>
    <lineage>
        <taxon>Bacteria</taxon>
        <taxon>Bacillati</taxon>
        <taxon>Bacillota</taxon>
        <taxon>Bacilli</taxon>
        <taxon>Bacillales</taxon>
        <taxon>Bacillaceae</taxon>
        <taxon>Halalkalibacillus</taxon>
    </lineage>
</organism>